<keyword evidence="7 13" id="KW-0808">Transferase</keyword>
<dbReference type="STRING" id="1349785.GCA_000509405_01979"/>
<feature type="binding site" evidence="13">
    <location>
        <begin position="57"/>
        <end position="64"/>
    </location>
    <ligand>
        <name>ATP</name>
        <dbReference type="ChEBI" id="CHEBI:30616"/>
    </ligand>
</feature>
<comment type="function">
    <text evidence="1 13">Transfers the gamma-phosphate of ATP to the 4'-position of a tetraacyldisaccharide 1-phosphate intermediate (termed DS-1-P) to form tetraacyldisaccharide 1,4'-bis-phosphate (lipid IVA).</text>
</comment>
<sequence>MLVIIFTFAIMKLIRFLLFPVAIIYWLVTTVRNFLFDVGILKSTSFNIPVIAVGNLSVGGTGKTPQIEYLIRLLQNNYQLAVLSRGYKRKTKGFQIVDDSFQAEDVGDEPFQYFQKFKNIRVAVDADRTQGISLLLNEEDKPEVILLDDAFQHRKVNAGFYILLTKYSDLYIHDFLLPTGNLREGRKGAKRADIIIVTKCPKDLSKEKQVEIVSKLRVKKEQQVFFSMISYKEILKGTKNISVNELRNYQVLLVTGIANPTPLLEYLQSLEVKYEHLKFPDHHHFSMNEINEIKKKYQKLNTSQKIILTTEKDYVRLQDKVEELSYIEIETLFIEGEESFKKEILGVVKK</sequence>
<keyword evidence="5 13" id="KW-0444">Lipid biosynthesis</keyword>
<dbReference type="GO" id="GO:0005886">
    <property type="term" value="C:plasma membrane"/>
    <property type="evidence" value="ECO:0007669"/>
    <property type="project" value="TreeGrafter"/>
</dbReference>
<evidence type="ECO:0000256" key="4">
    <source>
        <dbReference type="ARBA" id="ARBA00016436"/>
    </source>
</evidence>
<evidence type="ECO:0000256" key="7">
    <source>
        <dbReference type="ARBA" id="ARBA00022679"/>
    </source>
</evidence>
<keyword evidence="10 13" id="KW-0067">ATP-binding</keyword>
<evidence type="ECO:0000256" key="14">
    <source>
        <dbReference type="SAM" id="Phobius"/>
    </source>
</evidence>
<evidence type="ECO:0000256" key="1">
    <source>
        <dbReference type="ARBA" id="ARBA00002274"/>
    </source>
</evidence>
<keyword evidence="16" id="KW-1185">Reference proteome</keyword>
<dbReference type="EC" id="2.7.1.130" evidence="3 13"/>
<dbReference type="SUPFAM" id="SSF52540">
    <property type="entry name" value="P-loop containing nucleoside triphosphate hydrolases"/>
    <property type="match status" value="1"/>
</dbReference>
<keyword evidence="9 13" id="KW-0418">Kinase</keyword>
<keyword evidence="6 13" id="KW-0441">Lipid A biosynthesis</keyword>
<proteinExistence type="inferred from homology"/>
<keyword evidence="11 13" id="KW-0443">Lipid metabolism</keyword>
<evidence type="ECO:0000256" key="5">
    <source>
        <dbReference type="ARBA" id="ARBA00022516"/>
    </source>
</evidence>
<evidence type="ECO:0000313" key="16">
    <source>
        <dbReference type="Proteomes" id="UP000231564"/>
    </source>
</evidence>
<evidence type="ECO:0000313" key="15">
    <source>
        <dbReference type="EMBL" id="SFZ81225.1"/>
    </source>
</evidence>
<evidence type="ECO:0000256" key="2">
    <source>
        <dbReference type="ARBA" id="ARBA00004870"/>
    </source>
</evidence>
<evidence type="ECO:0000256" key="11">
    <source>
        <dbReference type="ARBA" id="ARBA00023098"/>
    </source>
</evidence>
<evidence type="ECO:0000256" key="3">
    <source>
        <dbReference type="ARBA" id="ARBA00012071"/>
    </source>
</evidence>
<protein>
    <recommendedName>
        <fullName evidence="4 13">Tetraacyldisaccharide 4'-kinase</fullName>
        <ecNumber evidence="3 13">2.7.1.130</ecNumber>
    </recommendedName>
    <alternativeName>
        <fullName evidence="12 13">Lipid A 4'-kinase</fullName>
    </alternativeName>
</protein>
<dbReference type="PANTHER" id="PTHR42724:SF1">
    <property type="entry name" value="TETRAACYLDISACCHARIDE 4'-KINASE, MITOCHONDRIAL-RELATED"/>
    <property type="match status" value="1"/>
</dbReference>
<evidence type="ECO:0000256" key="6">
    <source>
        <dbReference type="ARBA" id="ARBA00022556"/>
    </source>
</evidence>
<dbReference type="KEGG" id="tmar:MARIT_1005"/>
<dbReference type="InterPro" id="IPR027417">
    <property type="entry name" value="P-loop_NTPase"/>
</dbReference>
<dbReference type="GO" id="GO:0009029">
    <property type="term" value="F:lipid-A 4'-kinase activity"/>
    <property type="evidence" value="ECO:0007669"/>
    <property type="project" value="UniProtKB-UniRule"/>
</dbReference>
<dbReference type="Pfam" id="PF02606">
    <property type="entry name" value="LpxK"/>
    <property type="match status" value="1"/>
</dbReference>
<dbReference type="UniPathway" id="UPA00359">
    <property type="reaction ID" value="UER00482"/>
</dbReference>
<keyword evidence="14" id="KW-0812">Transmembrane</keyword>
<evidence type="ECO:0000256" key="13">
    <source>
        <dbReference type="HAMAP-Rule" id="MF_00409"/>
    </source>
</evidence>
<dbReference type="GO" id="GO:0009245">
    <property type="term" value="P:lipid A biosynthetic process"/>
    <property type="evidence" value="ECO:0007669"/>
    <property type="project" value="UniProtKB-UniRule"/>
</dbReference>
<evidence type="ECO:0000256" key="12">
    <source>
        <dbReference type="ARBA" id="ARBA00029757"/>
    </source>
</evidence>
<organism evidence="15 16">
    <name type="scientific">Tenacibaculum maritimum NCIMB 2154</name>
    <dbReference type="NCBI Taxonomy" id="1349785"/>
    <lineage>
        <taxon>Bacteria</taxon>
        <taxon>Pseudomonadati</taxon>
        <taxon>Bacteroidota</taxon>
        <taxon>Flavobacteriia</taxon>
        <taxon>Flavobacteriales</taxon>
        <taxon>Flavobacteriaceae</taxon>
        <taxon>Tenacibaculum</taxon>
    </lineage>
</organism>
<comment type="pathway">
    <text evidence="2 13">Glycolipid biosynthesis; lipid IV(A) biosynthesis; lipid IV(A) from (3R)-3-hydroxytetradecanoyl-[acyl-carrier-protein] and UDP-N-acetyl-alpha-D-glucosamine: step 6/6.</text>
</comment>
<dbReference type="AlphaFoldDB" id="A0A2H1E886"/>
<evidence type="ECO:0000256" key="9">
    <source>
        <dbReference type="ARBA" id="ARBA00022777"/>
    </source>
</evidence>
<gene>
    <name evidence="13 15" type="primary">lpxK</name>
    <name evidence="15" type="ORF">MARIT_1005</name>
</gene>
<dbReference type="GO" id="GO:0005524">
    <property type="term" value="F:ATP binding"/>
    <property type="evidence" value="ECO:0007669"/>
    <property type="project" value="UniProtKB-UniRule"/>
</dbReference>
<dbReference type="HAMAP" id="MF_00409">
    <property type="entry name" value="LpxK"/>
    <property type="match status" value="1"/>
</dbReference>
<evidence type="ECO:0000256" key="8">
    <source>
        <dbReference type="ARBA" id="ARBA00022741"/>
    </source>
</evidence>
<keyword evidence="14" id="KW-1133">Transmembrane helix</keyword>
<dbReference type="NCBIfam" id="TIGR00682">
    <property type="entry name" value="lpxK"/>
    <property type="match status" value="1"/>
</dbReference>
<comment type="catalytic activity">
    <reaction evidence="13">
        <text>a lipid A disaccharide + ATP = a lipid IVA + ADP + H(+)</text>
        <dbReference type="Rhea" id="RHEA:67840"/>
        <dbReference type="ChEBI" id="CHEBI:15378"/>
        <dbReference type="ChEBI" id="CHEBI:30616"/>
        <dbReference type="ChEBI" id="CHEBI:176343"/>
        <dbReference type="ChEBI" id="CHEBI:176425"/>
        <dbReference type="ChEBI" id="CHEBI:456216"/>
        <dbReference type="EC" id="2.7.1.130"/>
    </reaction>
</comment>
<dbReference type="InterPro" id="IPR003758">
    <property type="entry name" value="LpxK"/>
</dbReference>
<keyword evidence="14" id="KW-0472">Membrane</keyword>
<accession>A0A2H1E886</accession>
<feature type="transmembrane region" description="Helical" evidence="14">
    <location>
        <begin position="6"/>
        <end position="28"/>
    </location>
</feature>
<dbReference type="EMBL" id="LT634361">
    <property type="protein sequence ID" value="SFZ81225.1"/>
    <property type="molecule type" value="Genomic_DNA"/>
</dbReference>
<keyword evidence="8 13" id="KW-0547">Nucleotide-binding</keyword>
<evidence type="ECO:0000256" key="10">
    <source>
        <dbReference type="ARBA" id="ARBA00022840"/>
    </source>
</evidence>
<dbReference type="PANTHER" id="PTHR42724">
    <property type="entry name" value="TETRAACYLDISACCHARIDE 4'-KINASE"/>
    <property type="match status" value="1"/>
</dbReference>
<reference evidence="15 16" key="1">
    <citation type="submission" date="2016-11" db="EMBL/GenBank/DDBJ databases">
        <authorList>
            <person name="Jaros S."/>
            <person name="Januszkiewicz K."/>
            <person name="Wedrychowicz H."/>
        </authorList>
    </citation>
    <scope>NUCLEOTIDE SEQUENCE [LARGE SCALE GENOMIC DNA]</scope>
    <source>
        <strain evidence="15">NCIMB 2154T</strain>
    </source>
</reference>
<dbReference type="Proteomes" id="UP000231564">
    <property type="component" value="Chromosome MARIT"/>
</dbReference>
<name>A0A2H1E886_9FLAO</name>
<comment type="similarity">
    <text evidence="13">Belongs to the LpxK family.</text>
</comment>